<name>A0A2T3Q0E6_PHOPO</name>
<evidence type="ECO:0000313" key="1">
    <source>
        <dbReference type="EMBL" id="PSU23571.1"/>
    </source>
</evidence>
<dbReference type="Proteomes" id="UP000241405">
    <property type="component" value="Unassembled WGS sequence"/>
</dbReference>
<dbReference type="Proteomes" id="UP000241618">
    <property type="component" value="Unassembled WGS sequence"/>
</dbReference>
<dbReference type="RefSeq" id="WP_065191809.1">
    <property type="nucleotide sequence ID" value="NZ_LZFE01000001.1"/>
</dbReference>
<dbReference type="STRING" id="659.AYY26_10600"/>
<evidence type="ECO:0000313" key="3">
    <source>
        <dbReference type="Proteomes" id="UP000241405"/>
    </source>
</evidence>
<evidence type="ECO:0000313" key="2">
    <source>
        <dbReference type="EMBL" id="PSU49317.1"/>
    </source>
</evidence>
<protein>
    <submittedName>
        <fullName evidence="2">Uncharacterized protein</fullName>
    </submittedName>
</protein>
<gene>
    <name evidence="2" type="ORF">C9J18_16025</name>
    <name evidence="1" type="ORF">CTM96_14000</name>
</gene>
<evidence type="ECO:0000313" key="4">
    <source>
        <dbReference type="Proteomes" id="UP000241618"/>
    </source>
</evidence>
<proteinExistence type="predicted"/>
<reference evidence="3 4" key="1">
    <citation type="submission" date="2018-03" db="EMBL/GenBank/DDBJ databases">
        <title>Whole genome sequencing of Histamine producing bacteria.</title>
        <authorList>
            <person name="Butler K."/>
        </authorList>
    </citation>
    <scope>NUCLEOTIDE SEQUENCE [LARGE SCALE GENOMIC DNA]</scope>
    <source>
        <strain evidence="2 4">FS-6.1</strain>
        <strain evidence="1 3">FS-6.2</strain>
    </source>
</reference>
<dbReference type="EMBL" id="PYMO01000015">
    <property type="protein sequence ID" value="PSU23571.1"/>
    <property type="molecule type" value="Genomic_DNA"/>
</dbReference>
<organism evidence="2 4">
    <name type="scientific">Photobacterium phosphoreum</name>
    <dbReference type="NCBI Taxonomy" id="659"/>
    <lineage>
        <taxon>Bacteria</taxon>
        <taxon>Pseudomonadati</taxon>
        <taxon>Pseudomonadota</taxon>
        <taxon>Gammaproteobacteria</taxon>
        <taxon>Vibrionales</taxon>
        <taxon>Vibrionaceae</taxon>
        <taxon>Photobacterium</taxon>
    </lineage>
</organism>
<dbReference type="AlphaFoldDB" id="A0A2T3Q0E6"/>
<accession>A0A2T3Q0E6</accession>
<dbReference type="EMBL" id="PYMP01000017">
    <property type="protein sequence ID" value="PSU49317.1"/>
    <property type="molecule type" value="Genomic_DNA"/>
</dbReference>
<comment type="caution">
    <text evidence="2">The sequence shown here is derived from an EMBL/GenBank/DDBJ whole genome shotgun (WGS) entry which is preliminary data.</text>
</comment>
<dbReference type="OrthoDB" id="5826838at2"/>
<keyword evidence="3" id="KW-1185">Reference proteome</keyword>
<sequence length="72" mass="8757">MASFVKFFLLPQQQLKCRLIFARFKIKSIERTIRYCVSHGCHNNLQFLFRHLERYCAEFEVLYALFIKNKPL</sequence>